<name>A0A4U1EPN3_MONMO</name>
<comment type="caution">
    <text evidence="1">The sequence shown here is derived from an EMBL/GenBank/DDBJ whole genome shotgun (WGS) entry which is preliminary data.</text>
</comment>
<sequence length="25" mass="3072">MTEETTFYFRVFTFPCLSAFLDNYE</sequence>
<accession>A0A4U1EPN3</accession>
<dbReference type="Proteomes" id="UP000308365">
    <property type="component" value="Unassembled WGS sequence"/>
</dbReference>
<protein>
    <submittedName>
        <fullName evidence="1">Uncharacterized protein</fullName>
    </submittedName>
</protein>
<evidence type="ECO:0000313" key="1">
    <source>
        <dbReference type="EMBL" id="TKC38313.1"/>
    </source>
</evidence>
<reference evidence="2" key="1">
    <citation type="journal article" date="2019" name="IScience">
        <title>Narwhal Genome Reveals Long-Term Low Genetic Diversity despite Current Large Abundance Size.</title>
        <authorList>
            <person name="Westbury M.V."/>
            <person name="Petersen B."/>
            <person name="Garde E."/>
            <person name="Heide-Jorgensen M.P."/>
            <person name="Lorenzen E.D."/>
        </authorList>
    </citation>
    <scope>NUCLEOTIDE SEQUENCE [LARGE SCALE GENOMIC DNA]</scope>
</reference>
<organism evidence="1 2">
    <name type="scientific">Monodon monoceros</name>
    <name type="common">Narwhal</name>
    <name type="synonym">Ceratodon monodon</name>
    <dbReference type="NCBI Taxonomy" id="40151"/>
    <lineage>
        <taxon>Eukaryota</taxon>
        <taxon>Metazoa</taxon>
        <taxon>Chordata</taxon>
        <taxon>Craniata</taxon>
        <taxon>Vertebrata</taxon>
        <taxon>Euteleostomi</taxon>
        <taxon>Mammalia</taxon>
        <taxon>Eutheria</taxon>
        <taxon>Laurasiatheria</taxon>
        <taxon>Artiodactyla</taxon>
        <taxon>Whippomorpha</taxon>
        <taxon>Cetacea</taxon>
        <taxon>Odontoceti</taxon>
        <taxon>Monodontidae</taxon>
        <taxon>Monodon</taxon>
    </lineage>
</organism>
<dbReference type="EMBL" id="RWIC01001013">
    <property type="protein sequence ID" value="TKC38313.1"/>
    <property type="molecule type" value="Genomic_DNA"/>
</dbReference>
<dbReference type="AlphaFoldDB" id="A0A4U1EPN3"/>
<evidence type="ECO:0000313" key="2">
    <source>
        <dbReference type="Proteomes" id="UP000308365"/>
    </source>
</evidence>
<feature type="non-terminal residue" evidence="1">
    <location>
        <position position="25"/>
    </location>
</feature>
<gene>
    <name evidence="1" type="ORF">EI555_018070</name>
</gene>
<proteinExistence type="predicted"/>